<dbReference type="SUPFAM" id="SSF81383">
    <property type="entry name" value="F-box domain"/>
    <property type="match status" value="2"/>
</dbReference>
<dbReference type="EnsemblPlants" id="EMT31531">
    <property type="protein sequence ID" value="EMT31531"/>
    <property type="gene ID" value="F775_23326"/>
</dbReference>
<protein>
    <submittedName>
        <fullName evidence="2">Uncharacterized protein</fullName>
    </submittedName>
</protein>
<feature type="compositionally biased region" description="Basic and acidic residues" evidence="1">
    <location>
        <begin position="440"/>
        <end position="452"/>
    </location>
</feature>
<dbReference type="InterPro" id="IPR001810">
    <property type="entry name" value="F-box_dom"/>
</dbReference>
<dbReference type="InterPro" id="IPR036047">
    <property type="entry name" value="F-box-like_dom_sf"/>
</dbReference>
<reference evidence="2" key="1">
    <citation type="submission" date="2015-06" db="UniProtKB">
        <authorList>
            <consortium name="EnsemblPlants"/>
        </authorList>
    </citation>
    <scope>IDENTIFICATION</scope>
</reference>
<accession>M8D5A3</accession>
<dbReference type="SMART" id="SM00256">
    <property type="entry name" value="FBOX"/>
    <property type="match status" value="2"/>
</dbReference>
<dbReference type="InterPro" id="IPR053781">
    <property type="entry name" value="F-box_AtFBL13-like"/>
</dbReference>
<dbReference type="SUPFAM" id="SSF52047">
    <property type="entry name" value="RNI-like"/>
    <property type="match status" value="1"/>
</dbReference>
<dbReference type="InterPro" id="IPR032675">
    <property type="entry name" value="LRR_dom_sf"/>
</dbReference>
<dbReference type="PANTHER" id="PTHR34223">
    <property type="entry name" value="OS11G0201299 PROTEIN"/>
    <property type="match status" value="1"/>
</dbReference>
<dbReference type="Gene3D" id="3.80.10.10">
    <property type="entry name" value="Ribonuclease Inhibitor"/>
    <property type="match status" value="1"/>
</dbReference>
<dbReference type="Pfam" id="PF00646">
    <property type="entry name" value="F-box"/>
    <property type="match status" value="2"/>
</dbReference>
<organism evidence="2">
    <name type="scientific">Aegilops tauschii</name>
    <name type="common">Tausch's goatgrass</name>
    <name type="synonym">Aegilops squarrosa</name>
    <dbReference type="NCBI Taxonomy" id="37682"/>
    <lineage>
        <taxon>Eukaryota</taxon>
        <taxon>Viridiplantae</taxon>
        <taxon>Streptophyta</taxon>
        <taxon>Embryophyta</taxon>
        <taxon>Tracheophyta</taxon>
        <taxon>Spermatophyta</taxon>
        <taxon>Magnoliopsida</taxon>
        <taxon>Liliopsida</taxon>
        <taxon>Poales</taxon>
        <taxon>Poaceae</taxon>
        <taxon>BOP clade</taxon>
        <taxon>Pooideae</taxon>
        <taxon>Triticodae</taxon>
        <taxon>Triticeae</taxon>
        <taxon>Triticinae</taxon>
        <taxon>Aegilops</taxon>
    </lineage>
</organism>
<feature type="region of interest" description="Disordered" evidence="1">
    <location>
        <begin position="420"/>
        <end position="452"/>
    </location>
</feature>
<evidence type="ECO:0000256" key="1">
    <source>
        <dbReference type="SAM" id="MobiDB-lite"/>
    </source>
</evidence>
<feature type="region of interest" description="Disordered" evidence="1">
    <location>
        <begin position="1"/>
        <end position="43"/>
    </location>
</feature>
<dbReference type="InterPro" id="IPR053197">
    <property type="entry name" value="F-box_SCFL_complex_component"/>
</dbReference>
<dbReference type="Gene3D" id="1.20.1280.50">
    <property type="match status" value="1"/>
</dbReference>
<dbReference type="AlphaFoldDB" id="M8D5A3"/>
<dbReference type="PANTHER" id="PTHR34223:SF59">
    <property type="entry name" value="F-BOX DOMAIN-CONTAINING PROTEIN"/>
    <property type="match status" value="1"/>
</dbReference>
<proteinExistence type="predicted"/>
<name>M8D5A3_AEGTA</name>
<sequence>MTRGESRSGDPNPRGLNTIGMGWEEASSPPCSSPRPPAPRASTYPGVILRTRHLFDEMHKKAVDTGMDPFRVLSDDVLEHILSLMPGDEALQTCVLSTQWRDLWRRKTNLRFIFENWSSFSRERFNKLAKLIIHLRGDASLTNCQINPYSDEDYINFTEAKPLVEYALKCRVEKLSICASDILYEPLLVDDSPLISRHLRTIEFRFLDLVDSSVDFSGCPVLEELTIERCYVDAEKICSNSLKHLRLVGNCTFSEDIHIPIAAPRLISLELGSFQCLSPFLEEMPLLEKASILLGNGCYNVCHSDRKCGGCSHKKCLLLNGLSNAVDLKLIAAPELPIFKRDLEWCPEFDKLKTLKLNDWFTATDLVCILQHSPNLEKLTLKIDFPEWLSSQFGDDREEHQARDGDDMISRDVAIEDEPGETIPAAKSLTKRSPSIGQMRGREGSSASRKEAGKGARHLFDEMLEMAAASDRDPFGDLPDELLWRVLSFLPAEDALQTCVLNTRWRDLWRRLTSLLFVFDGPTFPRYNRFKQLVKLVICLRGDSPLIRCEIDAYPDDEPENTFTNTRLLIDYALACKAEELVVRAADIQYDLPVFDVPLSLISQHLKTLHLEGVNLDHSALKFSGCPVLEDLRIQLCNIRASHVSLKDGCHDFCRKNRRNCDDPCCGCHAYPINEAVLLNGLSNAVKLDLIALPKMFLYRWDLKWCPVFGKLKTLLLNEWFTTVDLVCILRHSPVLEILTLQLDNTEVYAV</sequence>
<dbReference type="CDD" id="cd22160">
    <property type="entry name" value="F-box_AtFBL13-like"/>
    <property type="match status" value="1"/>
</dbReference>
<dbReference type="PROSITE" id="PS50181">
    <property type="entry name" value="FBOX"/>
    <property type="match status" value="1"/>
</dbReference>
<evidence type="ECO:0000313" key="2">
    <source>
        <dbReference type="EnsemblPlants" id="EMT31531"/>
    </source>
</evidence>